<evidence type="ECO:0000256" key="1">
    <source>
        <dbReference type="SAM" id="SignalP"/>
    </source>
</evidence>
<organism evidence="3 4">
    <name type="scientific">Litchfieldella qijiaojingensis</name>
    <dbReference type="NCBI Taxonomy" id="980347"/>
    <lineage>
        <taxon>Bacteria</taxon>
        <taxon>Pseudomonadati</taxon>
        <taxon>Pseudomonadota</taxon>
        <taxon>Gammaproteobacteria</taxon>
        <taxon>Oceanospirillales</taxon>
        <taxon>Halomonadaceae</taxon>
        <taxon>Litchfieldella</taxon>
    </lineage>
</organism>
<dbReference type="EMBL" id="BMXS01000007">
    <property type="protein sequence ID" value="GGX90359.1"/>
    <property type="molecule type" value="Genomic_DNA"/>
</dbReference>
<feature type="signal peptide" evidence="1">
    <location>
        <begin position="1"/>
        <end position="23"/>
    </location>
</feature>
<keyword evidence="1" id="KW-0732">Signal</keyword>
<feature type="domain" description="Oxidoreductase molybdopterin-binding" evidence="2">
    <location>
        <begin position="51"/>
        <end position="153"/>
    </location>
</feature>
<evidence type="ECO:0000313" key="4">
    <source>
        <dbReference type="Proteomes" id="UP000653056"/>
    </source>
</evidence>
<gene>
    <name evidence="3" type="ORF">GCM10007160_17270</name>
</gene>
<dbReference type="Pfam" id="PF00174">
    <property type="entry name" value="Oxidored_molyb"/>
    <property type="match status" value="1"/>
</dbReference>
<dbReference type="InterPro" id="IPR036374">
    <property type="entry name" value="OxRdtase_Mopterin-bd_sf"/>
</dbReference>
<dbReference type="SUPFAM" id="SSF56524">
    <property type="entry name" value="Oxidoreductase molybdopterin-binding domain"/>
    <property type="match status" value="1"/>
</dbReference>
<feature type="chain" id="PRO_5045480575" description="Oxidoreductase molybdopterin-binding domain-containing protein" evidence="1">
    <location>
        <begin position="24"/>
        <end position="158"/>
    </location>
</feature>
<proteinExistence type="predicted"/>
<sequence>MVAIRTLLSLPLALLLVGGSALASEDETILTLNQDGEHRDLTLSDIERHPLQRIQFQHPEGLEGEFSGVWLNDFLAAQGLDGADQLRFIAADHYTTFLTPEERDEKAYLLVTRLEGDPIALRQKGPLMLIVPADEQPVLAGTEPMTKWIWSITEIRAR</sequence>
<name>A0ABQ2YRC9_9GAMM</name>
<evidence type="ECO:0000313" key="3">
    <source>
        <dbReference type="EMBL" id="GGX90359.1"/>
    </source>
</evidence>
<comment type="caution">
    <text evidence="3">The sequence shown here is derived from an EMBL/GenBank/DDBJ whole genome shotgun (WGS) entry which is preliminary data.</text>
</comment>
<accession>A0ABQ2YRC9</accession>
<reference evidence="4" key="1">
    <citation type="journal article" date="2019" name="Int. J. Syst. Evol. Microbiol.">
        <title>The Global Catalogue of Microorganisms (GCM) 10K type strain sequencing project: providing services to taxonomists for standard genome sequencing and annotation.</title>
        <authorList>
            <consortium name="The Broad Institute Genomics Platform"/>
            <consortium name="The Broad Institute Genome Sequencing Center for Infectious Disease"/>
            <person name="Wu L."/>
            <person name="Ma J."/>
        </authorList>
    </citation>
    <scope>NUCLEOTIDE SEQUENCE [LARGE SCALE GENOMIC DNA]</scope>
    <source>
        <strain evidence="4">KCTC 22228</strain>
    </source>
</reference>
<protein>
    <recommendedName>
        <fullName evidence="2">Oxidoreductase molybdopterin-binding domain-containing protein</fullName>
    </recommendedName>
</protein>
<keyword evidence="4" id="KW-1185">Reference proteome</keyword>
<dbReference type="Gene3D" id="3.90.420.10">
    <property type="entry name" value="Oxidoreductase, molybdopterin-binding domain"/>
    <property type="match status" value="1"/>
</dbReference>
<dbReference type="RefSeq" id="WP_189468218.1">
    <property type="nucleotide sequence ID" value="NZ_BMXS01000007.1"/>
</dbReference>
<evidence type="ECO:0000259" key="2">
    <source>
        <dbReference type="Pfam" id="PF00174"/>
    </source>
</evidence>
<dbReference type="Proteomes" id="UP000653056">
    <property type="component" value="Unassembled WGS sequence"/>
</dbReference>
<dbReference type="InterPro" id="IPR000572">
    <property type="entry name" value="OxRdtase_Mopterin-bd_dom"/>
</dbReference>